<dbReference type="InterPro" id="IPR007110">
    <property type="entry name" value="Ig-like_dom"/>
</dbReference>
<dbReference type="Pfam" id="PF02368">
    <property type="entry name" value="Big_2"/>
    <property type="match status" value="1"/>
</dbReference>
<dbReference type="InterPro" id="IPR013783">
    <property type="entry name" value="Ig-like_fold"/>
</dbReference>
<dbReference type="Gene3D" id="2.60.40.1080">
    <property type="match status" value="2"/>
</dbReference>
<dbReference type="PROSITE" id="PS50835">
    <property type="entry name" value="IG_LIKE"/>
    <property type="match status" value="1"/>
</dbReference>
<dbReference type="InterPro" id="IPR008964">
    <property type="entry name" value="Invasin/intimin_cell_adhesion"/>
</dbReference>
<evidence type="ECO:0000259" key="2">
    <source>
        <dbReference type="PROSITE" id="PS50835"/>
    </source>
</evidence>
<sequence length="1677" mass="177516">MKKNYLHLINNCKHILKYSRVILNFVVIIFFNVATFSQTAGPNFSGIGINLNTTGTIAWNNPNNIVNTLDTNYATAVFGGSANSNYLFGSNYNFSIPTSSVINGIEVTINRKTSATNGGRITKDNVVSLVKNGTITGSNKATTTSYTTSFLTATYGSSTDLWGTTWTAGDINNVNFGAALSVNSNNSLTASVDYISIKIYFTPAPIITNFSPGSTCYNSGSSITINGNYFNNASNVSINGVNCSYVINGNSQITATLPNGASTGLISITTPSGTTTSSSNLTINPIPSMSSITGSTNVCLNSTTTLSNATVGGVWSSSNSSIASINSSGIVTGNLAGNALLYYTITDSNGCSNSRSVFFTVNQLPTLTAPSTICLGNTAQLTPSSSGSWTSSDTNIATIDNTGLATSVSYGNVSFTFTENTNFCSNTTNSVSIPSSISFSSQPTSTQTICENSSVSLSVGVAGSGLTYQWYKDSNPISNGGSISGANSDTLIINPALPSDSSNNYYCVVTSCGNSITSNSASITVNATSVGGVASSSMPNVTPVVRSITECHYADGTIYLSGHTGNVIRWEYTTSGGTVWLPIADTSTTYNYNNITQSTFFRAVVQNGSSCSVAYSLVSLVNVIPNIKPTPVTATPQTICVGDSSSLYSESGFATNSYLASGGTFSNANPANWVVDGCGNCLNAGGSNTTNGPFRLSATNGGTYAGIDYASDGKFVIASGNYNSVMYTPTFNTFGLDSASLSFNHAFNLQAGASALVELSLDGGTTYTVVLASYSGPSTRSPYNNFPLESIDMDNYIGQPNLKIRFTYTGNANSSWAIDNILIPESPSNVAVQWVDSLTGEIISNTSTATVSPTVTTTYGITSFLNGCTSYGPEGTTYITVTVNQRPTANIGPSQTICNNGTASFTINLTGTSPWSITYNNGSTNTTINNITSNPYILNVPGITTNRTFTIVGLSDSKCTAKPQDLTGSAVVTVLNGTPGLWTGLVSTDWFDCKNWAGGLPSATIDAQILGGTTRMPVIDPSNSSFAAAYSNIASARDVIIANTANLTMVNSNSVLTVSRDWKNNGIFNTGQGTVSFNGSTSNLVQKINQGIKTNETFYNLTVNTTNGAKGVSLIDGFQLTVANLVSLLSGDLRLVGEAQLIQNGTAQNPTGGTGKLLVDQQGTKSSFHYNYWCSPVTTNGTSYSLANVLFDGTNSAANPFTQSPITYGNGAYFADGALSTPIKKSTSWLYKYTSVSTTYAGWQFIGSTGTVNKGEGFTMKGVTGSAAISSLQNYVFAGKPNSGTIPLTISLNQSYLVGNPYPSALDADEFIKDNIKDGAGRASSNIFNGALYFWDHFGGQTHILNQYVGGYACYTLMGGVVAVSNDPLTINNGSSGSKTPKRYIPVGQGFFIGTGSNSALTSNNPNLSTPVTGGTINFKNSQRVFVADNTSNSIFLRTNDENSANLTEVDNRQRIRLSFENATELKRQIMIGADENTTNLFDYGYDATIIDTTTDDMYWSLGEEKLVIQAVPNFGVEEIFPIGIKNSVAGEITIKIAELEYIPSSTELYIHDDETGIYTDIRNGDFSVYLPEGEFNNRFSLRFMSNSLSNNENISNSNTIAYFDNNSENLIIKNNNLNQIKKVFLFNLLGQKVSEFNIDNNENTLVLPCNNLSNSTYILKTIFDDSTVFSTKIINN</sequence>
<keyword evidence="1" id="KW-1133">Transmembrane helix</keyword>
<accession>A0AA96F2K2</accession>
<dbReference type="InterPro" id="IPR014756">
    <property type="entry name" value="Ig_E-set"/>
</dbReference>
<dbReference type="EMBL" id="CP134890">
    <property type="protein sequence ID" value="WNM21512.1"/>
    <property type="molecule type" value="Genomic_DNA"/>
</dbReference>
<dbReference type="InterPro" id="IPR003343">
    <property type="entry name" value="Big_2"/>
</dbReference>
<dbReference type="SUPFAM" id="SSF81296">
    <property type="entry name" value="E set domains"/>
    <property type="match status" value="1"/>
</dbReference>
<dbReference type="SUPFAM" id="SSF49373">
    <property type="entry name" value="Invasin/intimin cell-adhesion fragments"/>
    <property type="match status" value="2"/>
</dbReference>
<gene>
    <name evidence="4" type="ORF">RN605_12610</name>
    <name evidence="3" type="ORF">RN608_05440</name>
</gene>
<dbReference type="InterPro" id="IPR036179">
    <property type="entry name" value="Ig-like_dom_sf"/>
</dbReference>
<keyword evidence="1" id="KW-0472">Membrane</keyword>
<proteinExistence type="predicted"/>
<feature type="transmembrane region" description="Helical" evidence="1">
    <location>
        <begin position="21"/>
        <end position="40"/>
    </location>
</feature>
<dbReference type="Gene3D" id="2.60.40.10">
    <property type="entry name" value="Immunoglobulins"/>
    <property type="match status" value="2"/>
</dbReference>
<reference evidence="4 5" key="1">
    <citation type="submission" date="2023-09" db="EMBL/GenBank/DDBJ databases">
        <title>Flavobacterium sp. a novel bacteria isolate from Pepper rhizosphere.</title>
        <authorList>
            <person name="Peng Y."/>
            <person name="Lee J."/>
        </authorList>
    </citation>
    <scope>NUCLEOTIDE SEQUENCE [LARGE SCALE GENOMIC DNA]</scope>
    <source>
        <strain evidence="3">PMR2A8</strain>
        <strain evidence="4 5">PMTSA4</strain>
    </source>
</reference>
<accession>A0AA96EXZ0</accession>
<protein>
    <recommendedName>
        <fullName evidence="2">Ig-like domain-containing protein</fullName>
    </recommendedName>
</protein>
<keyword evidence="5" id="KW-1185">Reference proteome</keyword>
<evidence type="ECO:0000313" key="4">
    <source>
        <dbReference type="EMBL" id="WNM21512.1"/>
    </source>
</evidence>
<dbReference type="Proteomes" id="UP001304515">
    <property type="component" value="Chromosome"/>
</dbReference>
<dbReference type="EMBL" id="CP134878">
    <property type="protein sequence ID" value="WNM20122.1"/>
    <property type="molecule type" value="Genomic_DNA"/>
</dbReference>
<organism evidence="4 5">
    <name type="scientific">Flavobacterium capsici</name>
    <dbReference type="NCBI Taxonomy" id="3075618"/>
    <lineage>
        <taxon>Bacteria</taxon>
        <taxon>Pseudomonadati</taxon>
        <taxon>Bacteroidota</taxon>
        <taxon>Flavobacteriia</taxon>
        <taxon>Flavobacteriales</taxon>
        <taxon>Flavobacteriaceae</taxon>
        <taxon>Flavobacterium</taxon>
    </lineage>
</organism>
<dbReference type="RefSeq" id="WP_313325250.1">
    <property type="nucleotide sequence ID" value="NZ_CP134878.1"/>
</dbReference>
<dbReference type="SMART" id="SM00409">
    <property type="entry name" value="IG"/>
    <property type="match status" value="1"/>
</dbReference>
<name>A0AA96F2K2_9FLAO</name>
<dbReference type="InterPro" id="IPR003599">
    <property type="entry name" value="Ig_sub"/>
</dbReference>
<dbReference type="SUPFAM" id="SSF48726">
    <property type="entry name" value="Immunoglobulin"/>
    <property type="match status" value="1"/>
</dbReference>
<evidence type="ECO:0000313" key="5">
    <source>
        <dbReference type="Proteomes" id="UP001304515"/>
    </source>
</evidence>
<dbReference type="KEGG" id="fcj:RN605_12610"/>
<dbReference type="CDD" id="cd00603">
    <property type="entry name" value="IPT_PCSR"/>
    <property type="match status" value="1"/>
</dbReference>
<keyword evidence="1" id="KW-0812">Transmembrane</keyword>
<feature type="domain" description="Ig-like" evidence="2">
    <location>
        <begin position="434"/>
        <end position="524"/>
    </location>
</feature>
<evidence type="ECO:0000313" key="3">
    <source>
        <dbReference type="EMBL" id="WNM20122.1"/>
    </source>
</evidence>
<evidence type="ECO:0000256" key="1">
    <source>
        <dbReference type="SAM" id="Phobius"/>
    </source>
</evidence>